<evidence type="ECO:0000256" key="6">
    <source>
        <dbReference type="ARBA" id="ARBA00023159"/>
    </source>
</evidence>
<evidence type="ECO:0000256" key="1">
    <source>
        <dbReference type="ARBA" id="ARBA00004419"/>
    </source>
</evidence>
<evidence type="ECO:0000256" key="5">
    <source>
        <dbReference type="ARBA" id="ARBA00023015"/>
    </source>
</evidence>
<dbReference type="GeneID" id="106466598"/>
<keyword evidence="5" id="KW-0805">Transcription regulation</keyword>
<evidence type="ECO:0000256" key="2">
    <source>
        <dbReference type="ARBA" id="ARBA00004514"/>
    </source>
</evidence>
<evidence type="ECO:0000313" key="14">
    <source>
        <dbReference type="RefSeq" id="XP_013782346.1"/>
    </source>
</evidence>
<evidence type="ECO:0000256" key="3">
    <source>
        <dbReference type="ARBA" id="ARBA00022490"/>
    </source>
</evidence>
<evidence type="ECO:0000256" key="4">
    <source>
        <dbReference type="ARBA" id="ARBA00023006"/>
    </source>
</evidence>
<keyword evidence="4" id="KW-0072">Autophagy</keyword>
<keyword evidence="9" id="KW-0968">Cytoplasmic vesicle</keyword>
<dbReference type="PANTHER" id="PTHR31671:SF3">
    <property type="entry name" value="DIABETES AND OBESITY REGULATED, ISOFORM G"/>
    <property type="match status" value="1"/>
</dbReference>
<accession>A0ABM1T375</accession>
<keyword evidence="12" id="KW-1185">Reference proteome</keyword>
<dbReference type="RefSeq" id="XP_013782346.1">
    <property type="nucleotide sequence ID" value="XM_013926892.2"/>
</dbReference>
<sequence>MLSGIATYFFKGKETPGSNKDENTIYVMKETEDEWLLVDISEPEENLSKHQLDIKYHSSSKNRSTAWKHQSSKAGATGLLSVELPEKIESLTTTPASPVSPTQMEGSWYITPPPCFTAGGPVHVEISPLENLLIEHPSMSVYGSARPQVLSTQNREVNTIQILDARNAENSVLNIEKVEPLQTAATTTATIINLKTNSRRGRTLASTRTRQETSALTSRTDILEHIENVRPAQQAWKRREQKQLHKSHLDRQNRTCHVQASVRKTRRKERLMQPPGANNSWKC</sequence>
<evidence type="ECO:0000256" key="7">
    <source>
        <dbReference type="ARBA" id="ARBA00023163"/>
    </source>
</evidence>
<organism evidence="12 15">
    <name type="scientific">Limulus polyphemus</name>
    <name type="common">Atlantic horseshoe crab</name>
    <dbReference type="NCBI Taxonomy" id="6850"/>
    <lineage>
        <taxon>Eukaryota</taxon>
        <taxon>Metazoa</taxon>
        <taxon>Ecdysozoa</taxon>
        <taxon>Arthropoda</taxon>
        <taxon>Chelicerata</taxon>
        <taxon>Merostomata</taxon>
        <taxon>Xiphosura</taxon>
        <taxon>Limulidae</taxon>
        <taxon>Limulus</taxon>
    </lineage>
</organism>
<keyword evidence="3" id="KW-0963">Cytoplasm</keyword>
<dbReference type="Pfam" id="PF14839">
    <property type="entry name" value="DOR"/>
    <property type="match status" value="1"/>
</dbReference>
<keyword evidence="8" id="KW-0539">Nucleus</keyword>
<reference evidence="13 14" key="1">
    <citation type="submission" date="2025-05" db="UniProtKB">
        <authorList>
            <consortium name="RefSeq"/>
        </authorList>
    </citation>
    <scope>IDENTIFICATION</scope>
    <source>
        <tissue evidence="13 14">Muscle</tissue>
    </source>
</reference>
<proteinExistence type="predicted"/>
<evidence type="ECO:0000256" key="11">
    <source>
        <dbReference type="SAM" id="MobiDB-lite"/>
    </source>
</evidence>
<dbReference type="PANTHER" id="PTHR31671">
    <property type="entry name" value="DIABETES AND OBESITY REGULATED, ISOFORM G"/>
    <property type="match status" value="1"/>
</dbReference>
<feature type="region of interest" description="Disordered" evidence="11">
    <location>
        <begin position="264"/>
        <end position="283"/>
    </location>
</feature>
<evidence type="ECO:0000313" key="15">
    <source>
        <dbReference type="RefSeq" id="XP_022250331.1"/>
    </source>
</evidence>
<dbReference type="RefSeq" id="XP_013782345.1">
    <property type="nucleotide sequence ID" value="XM_013926891.2"/>
</dbReference>
<comment type="subcellular location">
    <subcellularLocation>
        <location evidence="2">Cytoplasm</location>
        <location evidence="2">Cytosol</location>
    </subcellularLocation>
    <subcellularLocation>
        <location evidence="1">Cytoplasmic vesicle</location>
        <location evidence="1">Autophagosome</location>
    </subcellularLocation>
    <subcellularLocation>
        <location evidence="10">Nucleus</location>
        <location evidence="10">Nuclear body</location>
    </subcellularLocation>
</comment>
<dbReference type="RefSeq" id="XP_022250331.1">
    <property type="nucleotide sequence ID" value="XM_022394623.1"/>
</dbReference>
<evidence type="ECO:0000256" key="10">
    <source>
        <dbReference type="ARBA" id="ARBA00034306"/>
    </source>
</evidence>
<evidence type="ECO:0000256" key="9">
    <source>
        <dbReference type="ARBA" id="ARBA00023329"/>
    </source>
</evidence>
<name>A0ABM1T375_LIMPO</name>
<dbReference type="Proteomes" id="UP000694941">
    <property type="component" value="Unplaced"/>
</dbReference>
<protein>
    <submittedName>
        <fullName evidence="13 14">Tumor protein p53-inducible nuclear protein 1-like</fullName>
    </submittedName>
</protein>
<evidence type="ECO:0000313" key="13">
    <source>
        <dbReference type="RefSeq" id="XP_013782345.1"/>
    </source>
</evidence>
<evidence type="ECO:0000313" key="12">
    <source>
        <dbReference type="Proteomes" id="UP000694941"/>
    </source>
</evidence>
<gene>
    <name evidence="13 14 15" type="primary">LOC106466598</name>
</gene>
<evidence type="ECO:0000256" key="8">
    <source>
        <dbReference type="ARBA" id="ARBA00023242"/>
    </source>
</evidence>
<keyword evidence="7" id="KW-0804">Transcription</keyword>
<dbReference type="InterPro" id="IPR029431">
    <property type="entry name" value="TP53INP"/>
</dbReference>
<keyword evidence="6" id="KW-0010">Activator</keyword>